<dbReference type="NCBIfam" id="TIGR04183">
    <property type="entry name" value="Por_Secre_tail"/>
    <property type="match status" value="1"/>
</dbReference>
<feature type="domain" description="Right handed beta helix" evidence="3">
    <location>
        <begin position="129"/>
        <end position="260"/>
    </location>
</feature>
<evidence type="ECO:0000259" key="3">
    <source>
        <dbReference type="Pfam" id="PF13229"/>
    </source>
</evidence>
<reference evidence="5 6" key="1">
    <citation type="submission" date="2016-10" db="EMBL/GenBank/DDBJ databases">
        <authorList>
            <person name="de Groot N.N."/>
        </authorList>
    </citation>
    <scope>NUCLEOTIDE SEQUENCE [LARGE SCALE GENOMIC DNA]</scope>
    <source>
        <strain evidence="5 6">CGMCC 1.12333</strain>
    </source>
</reference>
<dbReference type="InterPro" id="IPR039448">
    <property type="entry name" value="Beta_helix"/>
</dbReference>
<keyword evidence="6" id="KW-1185">Reference proteome</keyword>
<dbReference type="Proteomes" id="UP000199138">
    <property type="component" value="Unassembled WGS sequence"/>
</dbReference>
<keyword evidence="1 2" id="KW-0732">Signal</keyword>
<dbReference type="AlphaFoldDB" id="A0A1I7IPP8"/>
<dbReference type="OrthoDB" id="1391467at2"/>
<dbReference type="InterPro" id="IPR026444">
    <property type="entry name" value="Secre_tail"/>
</dbReference>
<evidence type="ECO:0000256" key="1">
    <source>
        <dbReference type="ARBA" id="ARBA00022729"/>
    </source>
</evidence>
<protein>
    <submittedName>
        <fullName evidence="5">Por secretion system C-terminal sorting domain-containing protein</fullName>
    </submittedName>
</protein>
<evidence type="ECO:0000256" key="2">
    <source>
        <dbReference type="SAM" id="SignalP"/>
    </source>
</evidence>
<proteinExistence type="predicted"/>
<dbReference type="RefSeq" id="WP_093026393.1">
    <property type="nucleotide sequence ID" value="NZ_FPBK01000019.1"/>
</dbReference>
<dbReference type="Gene3D" id="2.160.20.10">
    <property type="entry name" value="Single-stranded right-handed beta-helix, Pectin lyase-like"/>
    <property type="match status" value="1"/>
</dbReference>
<sequence length="579" mass="63772">MKTKLLFSKRGLCYLIVLTLFTFNLQAQSCDCDYTLSSEDLDSATINVIWGSEIEAGSKICVPAGVYAAIRFYDLIGTPENRITIVNCGGQVEFSAPSYSAISLQRSSNVVLTGTGDSSIDYGFKISYTNSGAAGLYLENFTTDVEIDHVEITNTGFAGIMGKTDPVCSKPETWRSAGFVMKNINIHDNYIHDVGGEGIYLGFTGGYKVDSNRTCDGTPVFGHWLEDITIEDNIIDYTGLDGIQVNLARSNCKIMNNIVDHYAQNQQTFQDFAMSIGGGIYEIYNNRMYNSGTLKGKGIQLISAQSGTKVYNNVIEDNTFHGMFIHQRHEFDDTSEGYKIYNNTIIRPENSGIHYNTTITSSENGSLIGTRQDAVPTYLMNNFILDPGNDFEGGNTWKQNNESYLDFNNKSTRDAMLAYTLTNYMTRDTTGLELLADNSLNHYAITSSTSLLVDAGTDVATFGLIEDIRGVERPQGYGYDIGAFEFDYPEGWTPSQARAMNPKDLNIVVYPNPTANEFAVTGSKVTGATLFIRSMKGEVVHTTYNYDGENINISGLKKGAYLVSAINNGETNTAKLVKK</sequence>
<evidence type="ECO:0000313" key="6">
    <source>
        <dbReference type="Proteomes" id="UP000199138"/>
    </source>
</evidence>
<dbReference type="STRING" id="1224947.SAMN05216480_11910"/>
<feature type="chain" id="PRO_5011579131" evidence="2">
    <location>
        <begin position="30"/>
        <end position="579"/>
    </location>
</feature>
<accession>A0A1I7IPP8</accession>
<dbReference type="InterPro" id="IPR006626">
    <property type="entry name" value="PbH1"/>
</dbReference>
<gene>
    <name evidence="5" type="ORF">SAMN05216480_11910</name>
</gene>
<dbReference type="Pfam" id="PF18962">
    <property type="entry name" value="Por_Secre_tail"/>
    <property type="match status" value="1"/>
</dbReference>
<dbReference type="Pfam" id="PF13229">
    <property type="entry name" value="Beta_helix"/>
    <property type="match status" value="1"/>
</dbReference>
<dbReference type="NCBIfam" id="NF041518">
    <property type="entry name" value="choice_anch_Q"/>
    <property type="match status" value="1"/>
</dbReference>
<name>A0A1I7IPP8_9FLAO</name>
<dbReference type="InterPro" id="IPR012334">
    <property type="entry name" value="Pectin_lyas_fold"/>
</dbReference>
<feature type="signal peptide" evidence="2">
    <location>
        <begin position="1"/>
        <end position="29"/>
    </location>
</feature>
<dbReference type="InterPro" id="IPR059226">
    <property type="entry name" value="Choice_anch_Q_dom"/>
</dbReference>
<dbReference type="SUPFAM" id="SSF51126">
    <property type="entry name" value="Pectin lyase-like"/>
    <property type="match status" value="1"/>
</dbReference>
<evidence type="ECO:0000313" key="5">
    <source>
        <dbReference type="EMBL" id="SFU74898.1"/>
    </source>
</evidence>
<dbReference type="InterPro" id="IPR011050">
    <property type="entry name" value="Pectin_lyase_fold/virulence"/>
</dbReference>
<organism evidence="5 6">
    <name type="scientific">Pustulibacterium marinum</name>
    <dbReference type="NCBI Taxonomy" id="1224947"/>
    <lineage>
        <taxon>Bacteria</taxon>
        <taxon>Pseudomonadati</taxon>
        <taxon>Bacteroidota</taxon>
        <taxon>Flavobacteriia</taxon>
        <taxon>Flavobacteriales</taxon>
        <taxon>Flavobacteriaceae</taxon>
        <taxon>Pustulibacterium</taxon>
    </lineage>
</organism>
<feature type="domain" description="Secretion system C-terminal sorting" evidence="4">
    <location>
        <begin position="509"/>
        <end position="577"/>
    </location>
</feature>
<evidence type="ECO:0000259" key="4">
    <source>
        <dbReference type="Pfam" id="PF18962"/>
    </source>
</evidence>
<dbReference type="SMART" id="SM00710">
    <property type="entry name" value="PbH1"/>
    <property type="match status" value="6"/>
</dbReference>
<dbReference type="EMBL" id="FPBK01000019">
    <property type="protein sequence ID" value="SFU74898.1"/>
    <property type="molecule type" value="Genomic_DNA"/>
</dbReference>